<comment type="caution">
    <text evidence="3">The sequence shown here is derived from an EMBL/GenBank/DDBJ whole genome shotgun (WGS) entry which is preliminary data.</text>
</comment>
<evidence type="ECO:0000259" key="2">
    <source>
        <dbReference type="Pfam" id="PF14493"/>
    </source>
</evidence>
<reference evidence="3" key="1">
    <citation type="submission" date="2020-04" db="EMBL/GenBank/DDBJ databases">
        <title>Deep metagenomics examines the oral microbiome during advanced dental caries in children, revealing novel taxa and co-occurrences with host molecules.</title>
        <authorList>
            <person name="Baker J.L."/>
            <person name="Morton J.T."/>
            <person name="Dinis M."/>
            <person name="Alvarez R."/>
            <person name="Tran N.C."/>
            <person name="Knight R."/>
            <person name="Edlund A."/>
        </authorList>
    </citation>
    <scope>NUCLEOTIDE SEQUENCE</scope>
    <source>
        <strain evidence="3">JCVI_25_bin.9</strain>
    </source>
</reference>
<dbReference type="GO" id="GO:0000723">
    <property type="term" value="P:telomere maintenance"/>
    <property type="evidence" value="ECO:0007669"/>
    <property type="project" value="InterPro"/>
</dbReference>
<dbReference type="GO" id="GO:0006281">
    <property type="term" value="P:DNA repair"/>
    <property type="evidence" value="ECO:0007669"/>
    <property type="project" value="InterPro"/>
</dbReference>
<evidence type="ECO:0000313" key="4">
    <source>
        <dbReference type="Proteomes" id="UP000757461"/>
    </source>
</evidence>
<protein>
    <submittedName>
        <fullName evidence="3">Helix-turn-helix domain-containing protein</fullName>
    </submittedName>
</protein>
<dbReference type="PANTHER" id="PTHR47642:SF5">
    <property type="entry name" value="ATP-DEPENDENT DNA HELICASE"/>
    <property type="match status" value="1"/>
</dbReference>
<dbReference type="Pfam" id="PF14493">
    <property type="entry name" value="HTH_40"/>
    <property type="match status" value="1"/>
</dbReference>
<evidence type="ECO:0000313" key="3">
    <source>
        <dbReference type="EMBL" id="MBF1413964.1"/>
    </source>
</evidence>
<dbReference type="EMBL" id="JABZSQ010000001">
    <property type="protein sequence ID" value="MBF1413964.1"/>
    <property type="molecule type" value="Genomic_DNA"/>
</dbReference>
<dbReference type="InterPro" id="IPR027417">
    <property type="entry name" value="P-loop_NTPase"/>
</dbReference>
<dbReference type="PANTHER" id="PTHR47642">
    <property type="entry name" value="ATP-DEPENDENT DNA HELICASE"/>
    <property type="match status" value="1"/>
</dbReference>
<dbReference type="GO" id="GO:0003678">
    <property type="term" value="F:DNA helicase activity"/>
    <property type="evidence" value="ECO:0007669"/>
    <property type="project" value="InterPro"/>
</dbReference>
<dbReference type="Proteomes" id="UP000757461">
    <property type="component" value="Unassembled WGS sequence"/>
</dbReference>
<dbReference type="SUPFAM" id="SSF52540">
    <property type="entry name" value="P-loop containing nucleoside triphosphate hydrolases"/>
    <property type="match status" value="2"/>
</dbReference>
<dbReference type="FunFam" id="3.40.50.300:FF:001498">
    <property type="entry name" value="ATP-dependent DNA helicase"/>
    <property type="match status" value="1"/>
</dbReference>
<feature type="domain" description="Helicase Helix-turn-helix" evidence="2">
    <location>
        <begin position="621"/>
        <end position="709"/>
    </location>
</feature>
<evidence type="ECO:0000259" key="1">
    <source>
        <dbReference type="Pfam" id="PF05970"/>
    </source>
</evidence>
<dbReference type="Gene3D" id="3.40.50.300">
    <property type="entry name" value="P-loop containing nucleotide triphosphate hydrolases"/>
    <property type="match status" value="2"/>
</dbReference>
<dbReference type="Pfam" id="PF05970">
    <property type="entry name" value="PIF1"/>
    <property type="match status" value="1"/>
</dbReference>
<gene>
    <name evidence="3" type="ORF">HXN33_00155</name>
</gene>
<accession>A0A930HW58</accession>
<name>A0A930HW58_9BACT</name>
<dbReference type="InterPro" id="IPR029491">
    <property type="entry name" value="Helicase_HTH"/>
</dbReference>
<dbReference type="InterPro" id="IPR051055">
    <property type="entry name" value="PIF1_helicase"/>
</dbReference>
<feature type="domain" description="DNA helicase Pif1-like DEAD-box helicase" evidence="1">
    <location>
        <begin position="15"/>
        <end position="208"/>
    </location>
</feature>
<sequence>MERNQDSRNAWDFVEHTGISVFLTGKAGTGKTTFLRAVKKHSTKRSLIVAPTGVAAINAGGMTIHSFFQLPLSPFLPEINVTKRYAFSKEKRKIIRTLDLLIIDEISMVRADVLDAMDSVLRRYRDHNKPFGGVQLLMIGDLQQLTPVVTAEEEALLQRYYDTPYFFASKALQAINYVTIELTHVYRQQDSGFITLLNNIREGKASSADLQKLNERYDPSFQPEAGSDYIRLTTHNRTAESYNEEQLRSLPNKAFSFRAQTEGTFPEYNYPADYTLTLKVGAQVMFIRNDNNGRYYNGRIGHVTYVDEHKILVLCPGDNKAIEVEIETWENTKYTLNEQTKQIEAEVQGTFKQYPLRLAWAITIHKSQGLTFEHAIIDAQAAFASGQVYVALSRCKTLEGLVLASPIGNQAIINDENVNEYICHQTEQAEKSIAALPTLKEEYYRDLLLELFDFEELRKEEAALFRVLMEYFYKYSKIIGLHKMTQTDLDDKVISISYKWKDQICQLNSNQLKEEMFLERIKKGALYFHSQLTELFNHTLEITKDVQTNNKIAAKRFENTYSDLQQTLIIKQELLSTMITETFTITTYLEAKQNAILNSLDDEKEKKGRKKEKNKAPKGASAEISYNLFKEGKSIKQIAKERGLTPVTIEGHLATYVANGQIKIEEIVEPAKVSLIRRIAKAVGQAKGLKVIKELCPSDITYGEILLVLKAPMP</sequence>
<organism evidence="3 4">
    <name type="scientific">Prevotella histicola</name>
    <dbReference type="NCBI Taxonomy" id="470565"/>
    <lineage>
        <taxon>Bacteria</taxon>
        <taxon>Pseudomonadati</taxon>
        <taxon>Bacteroidota</taxon>
        <taxon>Bacteroidia</taxon>
        <taxon>Bacteroidales</taxon>
        <taxon>Prevotellaceae</taxon>
        <taxon>Prevotella</taxon>
    </lineage>
</organism>
<dbReference type="InterPro" id="IPR010285">
    <property type="entry name" value="DNA_helicase_pif1-like_DEAD"/>
</dbReference>
<dbReference type="AlphaFoldDB" id="A0A930HW58"/>
<dbReference type="CDD" id="cd18809">
    <property type="entry name" value="SF1_C_RecD"/>
    <property type="match status" value="1"/>
</dbReference>
<proteinExistence type="predicted"/>